<evidence type="ECO:0000313" key="2">
    <source>
        <dbReference type="Proteomes" id="UP000827976"/>
    </source>
</evidence>
<keyword evidence="1" id="KW-0012">Acyltransferase</keyword>
<name>A0ACB7VU14_DIOAL</name>
<reference evidence="2" key="1">
    <citation type="journal article" date="2022" name="Nat. Commun.">
        <title>Chromosome evolution and the genetic basis of agronomically important traits in greater yam.</title>
        <authorList>
            <person name="Bredeson J.V."/>
            <person name="Lyons J.B."/>
            <person name="Oniyinde I.O."/>
            <person name="Okereke N.R."/>
            <person name="Kolade O."/>
            <person name="Nnabue I."/>
            <person name="Nwadili C.O."/>
            <person name="Hribova E."/>
            <person name="Parker M."/>
            <person name="Nwogha J."/>
            <person name="Shu S."/>
            <person name="Carlson J."/>
            <person name="Kariba R."/>
            <person name="Muthemba S."/>
            <person name="Knop K."/>
            <person name="Barton G.J."/>
            <person name="Sherwood A.V."/>
            <person name="Lopez-Montes A."/>
            <person name="Asiedu R."/>
            <person name="Jamnadass R."/>
            <person name="Muchugi A."/>
            <person name="Goodstein D."/>
            <person name="Egesi C.N."/>
            <person name="Featherston J."/>
            <person name="Asfaw A."/>
            <person name="Simpson G.G."/>
            <person name="Dolezel J."/>
            <person name="Hendre P.S."/>
            <person name="Van Deynze A."/>
            <person name="Kumar P.L."/>
            <person name="Obidiegwu J.E."/>
            <person name="Bhattacharjee R."/>
            <person name="Rokhsar D.S."/>
        </authorList>
    </citation>
    <scope>NUCLEOTIDE SEQUENCE [LARGE SCALE GENOMIC DNA]</scope>
    <source>
        <strain evidence="2">cv. TDa95/00328</strain>
    </source>
</reference>
<accession>A0ACB7VU14</accession>
<sequence length="195" mass="22208">MLCFAYCRSELKRLNFPGFYTLVLQKKDELISVATFRVFGDKVAEMPLIGTRVKYRQQGMCRLLVNELEKLLSSLGVEMLILPAIPELVQTWTTKFGFTKMSNSDRLKLKDYMFLNFLDSTMCYKFLAGNENQLTSNETNNSGNASVEAKPSIVLRASSTNVIDVCHVNAIKCYYSRKTKTELMIQMDRSAVQGH</sequence>
<proteinExistence type="predicted"/>
<dbReference type="Proteomes" id="UP000827976">
    <property type="component" value="Chromosome 7"/>
</dbReference>
<protein>
    <submittedName>
        <fullName evidence="1">Histone acetyltransferase protein</fullName>
        <ecNumber evidence="1">2.3.1.48</ecNumber>
    </submittedName>
</protein>
<keyword evidence="2" id="KW-1185">Reference proteome</keyword>
<keyword evidence="1" id="KW-0808">Transferase</keyword>
<dbReference type="EMBL" id="CM037017">
    <property type="protein sequence ID" value="KAH7677894.1"/>
    <property type="molecule type" value="Genomic_DNA"/>
</dbReference>
<gene>
    <name evidence="1" type="ORF">IHE45_07G113300</name>
</gene>
<dbReference type="EC" id="2.3.1.48" evidence="1"/>
<comment type="caution">
    <text evidence="1">The sequence shown here is derived from an EMBL/GenBank/DDBJ whole genome shotgun (WGS) entry which is preliminary data.</text>
</comment>
<evidence type="ECO:0000313" key="1">
    <source>
        <dbReference type="EMBL" id="KAH7677894.1"/>
    </source>
</evidence>
<organism evidence="1 2">
    <name type="scientific">Dioscorea alata</name>
    <name type="common">Purple yam</name>
    <dbReference type="NCBI Taxonomy" id="55571"/>
    <lineage>
        <taxon>Eukaryota</taxon>
        <taxon>Viridiplantae</taxon>
        <taxon>Streptophyta</taxon>
        <taxon>Embryophyta</taxon>
        <taxon>Tracheophyta</taxon>
        <taxon>Spermatophyta</taxon>
        <taxon>Magnoliopsida</taxon>
        <taxon>Liliopsida</taxon>
        <taxon>Dioscoreales</taxon>
        <taxon>Dioscoreaceae</taxon>
        <taxon>Dioscorea</taxon>
    </lineage>
</organism>